<evidence type="ECO:0000313" key="11">
    <source>
        <dbReference type="EMBL" id="KKP30259.1"/>
    </source>
</evidence>
<evidence type="ECO:0000259" key="9">
    <source>
        <dbReference type="PROSITE" id="PS51192"/>
    </source>
</evidence>
<dbReference type="Gene3D" id="3.40.50.300">
    <property type="entry name" value="P-loop containing nucleotide triphosphate hydrolases"/>
    <property type="match status" value="3"/>
</dbReference>
<keyword evidence="3" id="KW-0378">Hydrolase</keyword>
<dbReference type="Proteomes" id="UP000034934">
    <property type="component" value="Unassembled WGS sequence"/>
</dbReference>
<evidence type="ECO:0000259" key="10">
    <source>
        <dbReference type="PROSITE" id="PS51194"/>
    </source>
</evidence>
<evidence type="ECO:0000256" key="8">
    <source>
        <dbReference type="ARBA" id="ARBA00049819"/>
    </source>
</evidence>
<dbReference type="InterPro" id="IPR012340">
    <property type="entry name" value="NA-bd_OB-fold"/>
</dbReference>
<keyword evidence="5" id="KW-0067">ATP-binding</keyword>
<dbReference type="InterPro" id="IPR033454">
    <property type="entry name" value="RecG_wedge"/>
</dbReference>
<comment type="caution">
    <text evidence="11">The sequence shown here is derived from an EMBL/GenBank/DDBJ whole genome shotgun (WGS) entry which is preliminary data.</text>
</comment>
<dbReference type="InterPro" id="IPR047112">
    <property type="entry name" value="RecG/Mfd"/>
</dbReference>
<dbReference type="Pfam" id="PF19833">
    <property type="entry name" value="RecG_dom3_C"/>
    <property type="match status" value="1"/>
</dbReference>
<evidence type="ECO:0000256" key="4">
    <source>
        <dbReference type="ARBA" id="ARBA00022806"/>
    </source>
</evidence>
<dbReference type="GO" id="GO:0016787">
    <property type="term" value="F:hydrolase activity"/>
    <property type="evidence" value="ECO:0007669"/>
    <property type="project" value="UniProtKB-KW"/>
</dbReference>
<gene>
    <name evidence="11" type="ORF">UR19_C0003G0095</name>
</gene>
<dbReference type="InterPro" id="IPR045562">
    <property type="entry name" value="RecG_dom3_C"/>
</dbReference>
<evidence type="ECO:0000313" key="12">
    <source>
        <dbReference type="Proteomes" id="UP000034934"/>
    </source>
</evidence>
<dbReference type="PATRIC" id="fig|1618767.3.peg.336"/>
<organism evidence="11 12">
    <name type="scientific">Candidatus Nomurabacteria bacterium GW2011_GWF1_31_48</name>
    <dbReference type="NCBI Taxonomy" id="1618767"/>
    <lineage>
        <taxon>Bacteria</taxon>
        <taxon>Candidatus Nomuraibacteriota</taxon>
    </lineage>
</organism>
<name>A0A0F9YF14_9BACT</name>
<dbReference type="GO" id="GO:0005524">
    <property type="term" value="F:ATP binding"/>
    <property type="evidence" value="ECO:0007669"/>
    <property type="project" value="UniProtKB-KW"/>
</dbReference>
<feature type="domain" description="Helicase C-terminal" evidence="10">
    <location>
        <begin position="556"/>
        <end position="721"/>
    </location>
</feature>
<dbReference type="SMART" id="SM00490">
    <property type="entry name" value="HELICc"/>
    <property type="match status" value="1"/>
</dbReference>
<dbReference type="CDD" id="cd04488">
    <property type="entry name" value="RecG_wedge_OBF"/>
    <property type="match status" value="1"/>
</dbReference>
<dbReference type="Pfam" id="PF00270">
    <property type="entry name" value="DEAD"/>
    <property type="match status" value="2"/>
</dbReference>
<dbReference type="AlphaFoldDB" id="A0A0F9YF14"/>
<keyword evidence="2" id="KW-0227">DNA damage</keyword>
<dbReference type="InterPro" id="IPR011545">
    <property type="entry name" value="DEAD/DEAH_box_helicase_dom"/>
</dbReference>
<dbReference type="Pfam" id="PF17191">
    <property type="entry name" value="RecG_wedge"/>
    <property type="match status" value="1"/>
</dbReference>
<dbReference type="GO" id="GO:0006281">
    <property type="term" value="P:DNA repair"/>
    <property type="evidence" value="ECO:0007669"/>
    <property type="project" value="UniProtKB-KW"/>
</dbReference>
<evidence type="ECO:0000256" key="3">
    <source>
        <dbReference type="ARBA" id="ARBA00022801"/>
    </source>
</evidence>
<dbReference type="PROSITE" id="PS51192">
    <property type="entry name" value="HELICASE_ATP_BIND_1"/>
    <property type="match status" value="1"/>
</dbReference>
<keyword evidence="4 11" id="KW-0347">Helicase</keyword>
<dbReference type="SUPFAM" id="SSF52540">
    <property type="entry name" value="P-loop containing nucleoside triphosphate hydrolases"/>
    <property type="match status" value="2"/>
</dbReference>
<dbReference type="GO" id="GO:0003678">
    <property type="term" value="F:DNA helicase activity"/>
    <property type="evidence" value="ECO:0007669"/>
    <property type="project" value="TreeGrafter"/>
</dbReference>
<dbReference type="Gene3D" id="2.40.50.140">
    <property type="entry name" value="Nucleic acid-binding proteins"/>
    <property type="match status" value="1"/>
</dbReference>
<dbReference type="PANTHER" id="PTHR47964:SF1">
    <property type="entry name" value="ATP-DEPENDENT DNA HELICASE HOMOLOG RECG, CHLOROPLASTIC"/>
    <property type="match status" value="1"/>
</dbReference>
<reference evidence="11 12" key="1">
    <citation type="journal article" date="2015" name="Nature">
        <title>rRNA introns, odd ribosomes, and small enigmatic genomes across a large radiation of phyla.</title>
        <authorList>
            <person name="Brown C.T."/>
            <person name="Hug L.A."/>
            <person name="Thomas B.C."/>
            <person name="Sharon I."/>
            <person name="Castelle C.J."/>
            <person name="Singh A."/>
            <person name="Wilkins M.J."/>
            <person name="Williams K.H."/>
            <person name="Banfield J.F."/>
        </authorList>
    </citation>
    <scope>NUCLEOTIDE SEQUENCE [LARGE SCALE GENOMIC DNA]</scope>
</reference>
<dbReference type="Pfam" id="PF00271">
    <property type="entry name" value="Helicase_C"/>
    <property type="match status" value="1"/>
</dbReference>
<keyword evidence="7" id="KW-0234">DNA repair</keyword>
<protein>
    <recommendedName>
        <fullName evidence="8">Probable DNA 3'-5' helicase RecG</fullName>
    </recommendedName>
</protein>
<evidence type="ECO:0000256" key="6">
    <source>
        <dbReference type="ARBA" id="ARBA00023125"/>
    </source>
</evidence>
<proteinExistence type="predicted"/>
<dbReference type="PROSITE" id="PS51194">
    <property type="entry name" value="HELICASE_CTER"/>
    <property type="match status" value="1"/>
</dbReference>
<dbReference type="SUPFAM" id="SSF50249">
    <property type="entry name" value="Nucleic acid-binding proteins"/>
    <property type="match status" value="1"/>
</dbReference>
<dbReference type="GO" id="GO:0003677">
    <property type="term" value="F:DNA binding"/>
    <property type="evidence" value="ECO:0007669"/>
    <property type="project" value="UniProtKB-KW"/>
</dbReference>
<dbReference type="InterPro" id="IPR027417">
    <property type="entry name" value="P-loop_NTPase"/>
</dbReference>
<keyword evidence="6" id="KW-0238">DNA-binding</keyword>
<evidence type="ECO:0000256" key="5">
    <source>
        <dbReference type="ARBA" id="ARBA00022840"/>
    </source>
</evidence>
<dbReference type="SMART" id="SM00487">
    <property type="entry name" value="DEXDc"/>
    <property type="match status" value="1"/>
</dbReference>
<dbReference type="InterPro" id="IPR001650">
    <property type="entry name" value="Helicase_C-like"/>
</dbReference>
<dbReference type="InterPro" id="IPR014001">
    <property type="entry name" value="Helicase_ATP-bd"/>
</dbReference>
<dbReference type="PANTHER" id="PTHR47964">
    <property type="entry name" value="ATP-DEPENDENT DNA HELICASE HOMOLOG RECG, CHLOROPLASTIC"/>
    <property type="match status" value="1"/>
</dbReference>
<feature type="domain" description="Helicase ATP-binding" evidence="9">
    <location>
        <begin position="318"/>
        <end position="537"/>
    </location>
</feature>
<evidence type="ECO:0000256" key="1">
    <source>
        <dbReference type="ARBA" id="ARBA00022741"/>
    </source>
</evidence>
<sequence>METCQSGLTYLFAKEAGASKPLASSNLAVSAMELADKLETKFRLDINQKKALHKLNLFSVHDLLFHFPVRYSDMSEIKKISELVTGEVATVYGKVSNLKTKKGFKSKIPMGEAEIEDLSGKIKITWFHQAYLAKMIHEGDNVKLTGKVTESKYGLYLANPEFERTSLMPIDSHDSLFTKGDMNNQGYSFPIYHETKGITSKWFYHAIEKILRDKTLDNIEDYIPKDILKKYNLPTLKTSLVWIHKPKDARDAESARKRFAFEEVFCIQIERQHDKLEYKKNKSFQIKTKVKEKDEFVKRFPFTPTDSQKKSIQTILEDMGKTFPMSRLLEGDVGSGKTAVAATAAYTTVIQTPNGQGFGNLQVAYMAPTEILAAQHFESFIKYFKHLPINIGLITGSGCRKFPSKVASSILKPADIPRGVFATNRKNLPSQNEIQTTAGMSAGFQNWTNISRTQLLKWTAEGTIPILIGTHALIQKTVKFKNLALVVIDEQHRFGTAQRRKLVRKDNIAPHLLSMTATPIPRTLALTVYGDLDLSLLNEMPTGRKQIITEIITPNKRDEIYEEIRKELKNGRQLYVICPRIDEPDPVKEMAVQAKSAIAEAKRLKKEVFQEYEIGVLHSKMSKEKKEKVMQDFTEGKINILCATSVIEVGVNVPNATIIIIEGAERFGLAQLHQLRGRVIRSNHQAYCYIFADAKSDKTIQRLKALKTAKNGFELAELDLTLRGSGELGGNKQWGISDLGMEAVKNLKMVEAARTEAIRLVSIDPELKNYPLLKSKVKEKAGEFHFE</sequence>
<dbReference type="EMBL" id="LBOG01000003">
    <property type="protein sequence ID" value="KKP30259.1"/>
    <property type="molecule type" value="Genomic_DNA"/>
</dbReference>
<evidence type="ECO:0000256" key="2">
    <source>
        <dbReference type="ARBA" id="ARBA00022763"/>
    </source>
</evidence>
<evidence type="ECO:0000256" key="7">
    <source>
        <dbReference type="ARBA" id="ARBA00023204"/>
    </source>
</evidence>
<accession>A0A0F9YF14</accession>
<keyword evidence="1" id="KW-0547">Nucleotide-binding</keyword>